<keyword evidence="8 14" id="KW-0067">ATP-binding</keyword>
<evidence type="ECO:0000256" key="11">
    <source>
        <dbReference type="ARBA" id="ARBA00023306"/>
    </source>
</evidence>
<keyword evidence="7 14" id="KW-0547">Nucleotide-binding</keyword>
<evidence type="ECO:0000256" key="8">
    <source>
        <dbReference type="ARBA" id="ARBA00022840"/>
    </source>
</evidence>
<dbReference type="SUPFAM" id="SSF53244">
    <property type="entry name" value="MurD-like peptide ligases, peptide-binding domain"/>
    <property type="match status" value="1"/>
</dbReference>
<dbReference type="SUPFAM" id="SSF51984">
    <property type="entry name" value="MurCD N-terminal domain"/>
    <property type="match status" value="1"/>
</dbReference>
<evidence type="ECO:0000259" key="17">
    <source>
        <dbReference type="Pfam" id="PF08245"/>
    </source>
</evidence>
<evidence type="ECO:0000256" key="5">
    <source>
        <dbReference type="ARBA" id="ARBA00022598"/>
    </source>
</evidence>
<evidence type="ECO:0000259" key="16">
    <source>
        <dbReference type="Pfam" id="PF02875"/>
    </source>
</evidence>
<proteinExistence type="inferred from homology"/>
<dbReference type="InterPro" id="IPR005758">
    <property type="entry name" value="UDP-N-AcMur_Ala_ligase_MurC"/>
</dbReference>
<dbReference type="PANTHER" id="PTHR43445">
    <property type="entry name" value="UDP-N-ACETYLMURAMATE--L-ALANINE LIGASE-RELATED"/>
    <property type="match status" value="1"/>
</dbReference>
<evidence type="ECO:0000256" key="6">
    <source>
        <dbReference type="ARBA" id="ARBA00022618"/>
    </source>
</evidence>
<comment type="similarity">
    <text evidence="14">Belongs to the MurCDEF family.</text>
</comment>
<dbReference type="InterPro" id="IPR036615">
    <property type="entry name" value="Mur_ligase_C_dom_sf"/>
</dbReference>
<dbReference type="Pfam" id="PF01225">
    <property type="entry name" value="Mur_ligase"/>
    <property type="match status" value="1"/>
</dbReference>
<dbReference type="SUPFAM" id="SSF53623">
    <property type="entry name" value="MurD-like peptide ligases, catalytic domain"/>
    <property type="match status" value="1"/>
</dbReference>
<evidence type="ECO:0000256" key="9">
    <source>
        <dbReference type="ARBA" id="ARBA00022960"/>
    </source>
</evidence>
<dbReference type="GO" id="GO:0071555">
    <property type="term" value="P:cell wall organization"/>
    <property type="evidence" value="ECO:0007669"/>
    <property type="project" value="UniProtKB-KW"/>
</dbReference>
<evidence type="ECO:0000313" key="18">
    <source>
        <dbReference type="EMBL" id="NBI07474.1"/>
    </source>
</evidence>
<dbReference type="InterPro" id="IPR050061">
    <property type="entry name" value="MurCDEF_pg_biosynth"/>
</dbReference>
<dbReference type="InterPro" id="IPR004101">
    <property type="entry name" value="Mur_ligase_C"/>
</dbReference>
<keyword evidence="11 14" id="KW-0131">Cell cycle</keyword>
<comment type="pathway">
    <text evidence="2 14">Cell wall biogenesis; peptidoglycan biosynthesis.</text>
</comment>
<dbReference type="GO" id="GO:0008763">
    <property type="term" value="F:UDP-N-acetylmuramate-L-alanine ligase activity"/>
    <property type="evidence" value="ECO:0007669"/>
    <property type="project" value="UniProtKB-UniRule"/>
</dbReference>
<keyword evidence="6 14" id="KW-0132">Cell division</keyword>
<gene>
    <name evidence="14" type="primary">murC</name>
    <name evidence="18" type="ORF">D3Z33_11495</name>
</gene>
<comment type="caution">
    <text evidence="18">The sequence shown here is derived from an EMBL/GenBank/DDBJ whole genome shotgun (WGS) entry which is preliminary data.</text>
</comment>
<dbReference type="EMBL" id="QXXA01000012">
    <property type="protein sequence ID" value="NBI07474.1"/>
    <property type="molecule type" value="Genomic_DNA"/>
</dbReference>
<keyword evidence="10 14" id="KW-0573">Peptidoglycan synthesis</keyword>
<sequence length="461" mass="51589">MLKFDINKTNYKKIHFIGIGGISMSGLAEILLNRNYIVTGSDMNNSKIIEKLINNGATIHIGHNSKNIEDVDLIVYTSAIGEDNPEYVFAKKNKIPMMDRATFLGELMKSYKDSIAVAGTHGKTTTTGMIASILYISLLDSTILLGGELDSIGGNVKIGDNKLLLTEACEYKENFLKFNPTIGIILNIDEDHLDYFTGMDHIKDTFKKFNNLSLEGGYSIVNGDDENVKTIINTAKNIITFGLNSNNNYYATNIKYNDKGYGEYDLYINNKFIDHIKLNVIGEHNIYNSLSAIAATFISGVDIKTIKEGLKIYKGTHRRFEDKGIVQGIQLIDDYAHHPTEIKATLNSIGDKYNKIYCVFQPHTYTRTKSLLKEFGKCFKGSDKIIITDIYAAREKNTGIVNSKQLVDEINKNGQDSIFIETFDEVVNFLEKTVDKGDLIITIGAGDVYKVGDMFKTKINK</sequence>
<accession>A0A845QZU4</accession>
<name>A0A845QZU4_9CLOT</name>
<evidence type="ECO:0000256" key="2">
    <source>
        <dbReference type="ARBA" id="ARBA00004752"/>
    </source>
</evidence>
<dbReference type="GO" id="GO:0005737">
    <property type="term" value="C:cytoplasm"/>
    <property type="evidence" value="ECO:0007669"/>
    <property type="project" value="UniProtKB-SubCell"/>
</dbReference>
<feature type="domain" description="Mur ligase central" evidence="17">
    <location>
        <begin position="117"/>
        <end position="295"/>
    </location>
</feature>
<dbReference type="Gene3D" id="3.40.50.720">
    <property type="entry name" value="NAD(P)-binding Rossmann-like Domain"/>
    <property type="match status" value="1"/>
</dbReference>
<dbReference type="GO" id="GO:0009252">
    <property type="term" value="P:peptidoglycan biosynthetic process"/>
    <property type="evidence" value="ECO:0007669"/>
    <property type="project" value="UniProtKB-UniRule"/>
</dbReference>
<dbReference type="EC" id="6.3.2.8" evidence="3 14"/>
<evidence type="ECO:0000313" key="19">
    <source>
        <dbReference type="Proteomes" id="UP000467132"/>
    </source>
</evidence>
<feature type="binding site" evidence="14">
    <location>
        <begin position="119"/>
        <end position="125"/>
    </location>
    <ligand>
        <name>ATP</name>
        <dbReference type="ChEBI" id="CHEBI:30616"/>
    </ligand>
</feature>
<evidence type="ECO:0000256" key="7">
    <source>
        <dbReference type="ARBA" id="ARBA00022741"/>
    </source>
</evidence>
<keyword evidence="5 14" id="KW-0436">Ligase</keyword>
<dbReference type="UniPathway" id="UPA00219"/>
<evidence type="ECO:0000256" key="12">
    <source>
        <dbReference type="ARBA" id="ARBA00023316"/>
    </source>
</evidence>
<dbReference type="HAMAP" id="MF_00046">
    <property type="entry name" value="MurC"/>
    <property type="match status" value="1"/>
</dbReference>
<organism evidence="18 19">
    <name type="scientific">Senegalia massiliensis</name>
    <dbReference type="NCBI Taxonomy" id="1720316"/>
    <lineage>
        <taxon>Bacteria</taxon>
        <taxon>Bacillati</taxon>
        <taxon>Bacillota</taxon>
        <taxon>Clostridia</taxon>
        <taxon>Eubacteriales</taxon>
        <taxon>Clostridiaceae</taxon>
        <taxon>Senegalia</taxon>
    </lineage>
</organism>
<dbReference type="Pfam" id="PF02875">
    <property type="entry name" value="Mur_ligase_C"/>
    <property type="match status" value="1"/>
</dbReference>
<dbReference type="GO" id="GO:0051301">
    <property type="term" value="P:cell division"/>
    <property type="evidence" value="ECO:0007669"/>
    <property type="project" value="UniProtKB-KW"/>
</dbReference>
<dbReference type="Gene3D" id="3.40.1190.10">
    <property type="entry name" value="Mur-like, catalytic domain"/>
    <property type="match status" value="1"/>
</dbReference>
<dbReference type="InterPro" id="IPR013221">
    <property type="entry name" value="Mur_ligase_cen"/>
</dbReference>
<keyword evidence="12 14" id="KW-0961">Cell wall biogenesis/degradation</keyword>
<reference evidence="18 19" key="1">
    <citation type="submission" date="2018-08" db="EMBL/GenBank/DDBJ databases">
        <title>Murine metabolic-syndrome-specific gut microbial biobank.</title>
        <authorList>
            <person name="Liu C."/>
        </authorList>
    </citation>
    <scope>NUCLEOTIDE SEQUENCE [LARGE SCALE GENOMIC DNA]</scope>
    <source>
        <strain evidence="18 19">583</strain>
    </source>
</reference>
<dbReference type="PANTHER" id="PTHR43445:SF3">
    <property type="entry name" value="UDP-N-ACETYLMURAMATE--L-ALANINE LIGASE"/>
    <property type="match status" value="1"/>
</dbReference>
<dbReference type="AlphaFoldDB" id="A0A845QZU4"/>
<feature type="domain" description="Mur ligase N-terminal catalytic" evidence="15">
    <location>
        <begin position="13"/>
        <end position="111"/>
    </location>
</feature>
<feature type="domain" description="Mur ligase C-terminal" evidence="16">
    <location>
        <begin position="318"/>
        <end position="446"/>
    </location>
</feature>
<dbReference type="Gene3D" id="3.90.190.20">
    <property type="entry name" value="Mur ligase, C-terminal domain"/>
    <property type="match status" value="1"/>
</dbReference>
<dbReference type="GO" id="GO:0008360">
    <property type="term" value="P:regulation of cell shape"/>
    <property type="evidence" value="ECO:0007669"/>
    <property type="project" value="UniProtKB-KW"/>
</dbReference>
<dbReference type="Proteomes" id="UP000467132">
    <property type="component" value="Unassembled WGS sequence"/>
</dbReference>
<dbReference type="GO" id="GO:0005524">
    <property type="term" value="F:ATP binding"/>
    <property type="evidence" value="ECO:0007669"/>
    <property type="project" value="UniProtKB-UniRule"/>
</dbReference>
<comment type="function">
    <text evidence="14">Cell wall formation.</text>
</comment>
<dbReference type="InterPro" id="IPR036565">
    <property type="entry name" value="Mur-like_cat_sf"/>
</dbReference>
<protein>
    <recommendedName>
        <fullName evidence="3 14">UDP-N-acetylmuramate--L-alanine ligase</fullName>
        <ecNumber evidence="3 14">6.3.2.8</ecNumber>
    </recommendedName>
    <alternativeName>
        <fullName evidence="14">UDP-N-acetylmuramoyl-L-alanine synthetase</fullName>
    </alternativeName>
</protein>
<evidence type="ECO:0000259" key="15">
    <source>
        <dbReference type="Pfam" id="PF01225"/>
    </source>
</evidence>
<evidence type="ECO:0000256" key="4">
    <source>
        <dbReference type="ARBA" id="ARBA00022490"/>
    </source>
</evidence>
<evidence type="ECO:0000256" key="10">
    <source>
        <dbReference type="ARBA" id="ARBA00022984"/>
    </source>
</evidence>
<keyword evidence="9 14" id="KW-0133">Cell shape</keyword>
<dbReference type="OrthoDB" id="9804126at2"/>
<evidence type="ECO:0000256" key="3">
    <source>
        <dbReference type="ARBA" id="ARBA00012211"/>
    </source>
</evidence>
<dbReference type="InterPro" id="IPR000713">
    <property type="entry name" value="Mur_ligase_N"/>
</dbReference>
<evidence type="ECO:0000256" key="1">
    <source>
        <dbReference type="ARBA" id="ARBA00004496"/>
    </source>
</evidence>
<dbReference type="Pfam" id="PF08245">
    <property type="entry name" value="Mur_ligase_M"/>
    <property type="match status" value="1"/>
</dbReference>
<evidence type="ECO:0000256" key="13">
    <source>
        <dbReference type="ARBA" id="ARBA00047833"/>
    </source>
</evidence>
<evidence type="ECO:0000256" key="14">
    <source>
        <dbReference type="HAMAP-Rule" id="MF_00046"/>
    </source>
</evidence>
<keyword evidence="19" id="KW-1185">Reference proteome</keyword>
<comment type="subcellular location">
    <subcellularLocation>
        <location evidence="1 14">Cytoplasm</location>
    </subcellularLocation>
</comment>
<keyword evidence="4 14" id="KW-0963">Cytoplasm</keyword>
<dbReference type="NCBIfam" id="TIGR01082">
    <property type="entry name" value="murC"/>
    <property type="match status" value="1"/>
</dbReference>
<comment type="catalytic activity">
    <reaction evidence="13 14">
        <text>UDP-N-acetyl-alpha-D-muramate + L-alanine + ATP = UDP-N-acetyl-alpha-D-muramoyl-L-alanine + ADP + phosphate + H(+)</text>
        <dbReference type="Rhea" id="RHEA:23372"/>
        <dbReference type="ChEBI" id="CHEBI:15378"/>
        <dbReference type="ChEBI" id="CHEBI:30616"/>
        <dbReference type="ChEBI" id="CHEBI:43474"/>
        <dbReference type="ChEBI" id="CHEBI:57972"/>
        <dbReference type="ChEBI" id="CHEBI:70757"/>
        <dbReference type="ChEBI" id="CHEBI:83898"/>
        <dbReference type="ChEBI" id="CHEBI:456216"/>
        <dbReference type="EC" id="6.3.2.8"/>
    </reaction>
</comment>